<accession>X6M2Q6</accession>
<evidence type="ECO:0000313" key="2">
    <source>
        <dbReference type="EMBL" id="ETO07722.1"/>
    </source>
</evidence>
<dbReference type="EMBL" id="ASPP01025820">
    <property type="protein sequence ID" value="ETO07722.1"/>
    <property type="molecule type" value="Genomic_DNA"/>
</dbReference>
<keyword evidence="3" id="KW-1185">Reference proteome</keyword>
<gene>
    <name evidence="2" type="ORF">RFI_29670</name>
</gene>
<name>X6M2Q6_RETFI</name>
<evidence type="ECO:0000256" key="1">
    <source>
        <dbReference type="SAM" id="MobiDB-lite"/>
    </source>
</evidence>
<proteinExistence type="predicted"/>
<dbReference type="Proteomes" id="UP000023152">
    <property type="component" value="Unassembled WGS sequence"/>
</dbReference>
<feature type="region of interest" description="Disordered" evidence="1">
    <location>
        <begin position="57"/>
        <end position="82"/>
    </location>
</feature>
<reference evidence="2 3" key="1">
    <citation type="journal article" date="2013" name="Curr. Biol.">
        <title>The Genome of the Foraminiferan Reticulomyxa filosa.</title>
        <authorList>
            <person name="Glockner G."/>
            <person name="Hulsmann N."/>
            <person name="Schleicher M."/>
            <person name="Noegel A.A."/>
            <person name="Eichinger L."/>
            <person name="Gallinger C."/>
            <person name="Pawlowski J."/>
            <person name="Sierra R."/>
            <person name="Euteneuer U."/>
            <person name="Pillet L."/>
            <person name="Moustafa A."/>
            <person name="Platzer M."/>
            <person name="Groth M."/>
            <person name="Szafranski K."/>
            <person name="Schliwa M."/>
        </authorList>
    </citation>
    <scope>NUCLEOTIDE SEQUENCE [LARGE SCALE GENOMIC DNA]</scope>
</reference>
<feature type="compositionally biased region" description="Basic and acidic residues" evidence="1">
    <location>
        <begin position="63"/>
        <end position="74"/>
    </location>
</feature>
<organism evidence="2 3">
    <name type="scientific">Reticulomyxa filosa</name>
    <dbReference type="NCBI Taxonomy" id="46433"/>
    <lineage>
        <taxon>Eukaryota</taxon>
        <taxon>Sar</taxon>
        <taxon>Rhizaria</taxon>
        <taxon>Retaria</taxon>
        <taxon>Foraminifera</taxon>
        <taxon>Monothalamids</taxon>
        <taxon>Reticulomyxidae</taxon>
        <taxon>Reticulomyxa</taxon>
    </lineage>
</organism>
<dbReference type="AlphaFoldDB" id="X6M2Q6"/>
<evidence type="ECO:0000313" key="3">
    <source>
        <dbReference type="Proteomes" id="UP000023152"/>
    </source>
</evidence>
<sequence length="82" mass="9625">MKECVELKPASVKQRYSIVWKLVIKFLDKDKIDSYLESNQMAKTGANDVEMKDVRSTVQMKKSGREQDEKEEKIKRMKRSKG</sequence>
<protein>
    <submittedName>
        <fullName evidence="2">Uncharacterized protein</fullName>
    </submittedName>
</protein>
<comment type="caution">
    <text evidence="2">The sequence shown here is derived from an EMBL/GenBank/DDBJ whole genome shotgun (WGS) entry which is preliminary data.</text>
</comment>